<gene>
    <name evidence="7" type="ORF">IMSHALPRED_005482</name>
</gene>
<dbReference type="GO" id="GO:0016709">
    <property type="term" value="F:oxidoreductase activity, acting on paired donors, with incorporation or reduction of molecular oxygen, NAD(P)H as one donor, and incorporation of one atom of oxygen"/>
    <property type="evidence" value="ECO:0007669"/>
    <property type="project" value="UniProtKB-ARBA"/>
</dbReference>
<keyword evidence="4" id="KW-0560">Oxidoreductase</keyword>
<dbReference type="EMBL" id="CAJPDT010000003">
    <property type="protein sequence ID" value="CAF9907251.1"/>
    <property type="molecule type" value="Genomic_DNA"/>
</dbReference>
<proteinExistence type="inferred from homology"/>
<evidence type="ECO:0008006" key="9">
    <source>
        <dbReference type="Google" id="ProtNLM"/>
    </source>
</evidence>
<evidence type="ECO:0000256" key="3">
    <source>
        <dbReference type="ARBA" id="ARBA00022827"/>
    </source>
</evidence>
<dbReference type="InterPro" id="IPR050641">
    <property type="entry name" value="RIFMO-like"/>
</dbReference>
<dbReference type="Gene3D" id="3.40.30.20">
    <property type="match status" value="1"/>
</dbReference>
<name>A0A8H3EQT0_9LECA</name>
<reference evidence="7" key="1">
    <citation type="submission" date="2021-03" db="EMBL/GenBank/DDBJ databases">
        <authorList>
            <person name="Tagirdzhanova G."/>
        </authorList>
    </citation>
    <scope>NUCLEOTIDE SEQUENCE</scope>
</reference>
<dbReference type="AlphaFoldDB" id="A0A8H3EQT0"/>
<evidence type="ECO:0000259" key="6">
    <source>
        <dbReference type="Pfam" id="PF07976"/>
    </source>
</evidence>
<dbReference type="Gene3D" id="3.30.9.10">
    <property type="entry name" value="D-Amino Acid Oxidase, subunit A, domain 2"/>
    <property type="match status" value="1"/>
</dbReference>
<dbReference type="InterPro" id="IPR036249">
    <property type="entry name" value="Thioredoxin-like_sf"/>
</dbReference>
<organism evidence="7 8">
    <name type="scientific">Imshaugia aleurites</name>
    <dbReference type="NCBI Taxonomy" id="172621"/>
    <lineage>
        <taxon>Eukaryota</taxon>
        <taxon>Fungi</taxon>
        <taxon>Dikarya</taxon>
        <taxon>Ascomycota</taxon>
        <taxon>Pezizomycotina</taxon>
        <taxon>Lecanoromycetes</taxon>
        <taxon>OSLEUM clade</taxon>
        <taxon>Lecanoromycetidae</taxon>
        <taxon>Lecanorales</taxon>
        <taxon>Lecanorineae</taxon>
        <taxon>Parmeliaceae</taxon>
        <taxon>Imshaugia</taxon>
    </lineage>
</organism>
<evidence type="ECO:0000256" key="1">
    <source>
        <dbReference type="ARBA" id="ARBA00007801"/>
    </source>
</evidence>
<protein>
    <recommendedName>
        <fullName evidence="9">FAD-binding domain-containing protein</fullName>
    </recommendedName>
</protein>
<dbReference type="SUPFAM" id="SSF51905">
    <property type="entry name" value="FAD/NAD(P)-binding domain"/>
    <property type="match status" value="1"/>
</dbReference>
<evidence type="ECO:0000256" key="4">
    <source>
        <dbReference type="ARBA" id="ARBA00023002"/>
    </source>
</evidence>
<dbReference type="InterPro" id="IPR036188">
    <property type="entry name" value="FAD/NAD-bd_sf"/>
</dbReference>
<comment type="caution">
    <text evidence="7">The sequence shown here is derived from an EMBL/GenBank/DDBJ whole genome shotgun (WGS) entry which is preliminary data.</text>
</comment>
<dbReference type="SUPFAM" id="SSF54373">
    <property type="entry name" value="FAD-linked reductases, C-terminal domain"/>
    <property type="match status" value="1"/>
</dbReference>
<dbReference type="OrthoDB" id="1716816at2759"/>
<comment type="similarity">
    <text evidence="1">Belongs to the PheA/TfdB FAD monooxygenase family.</text>
</comment>
<dbReference type="PANTHER" id="PTHR43004">
    <property type="entry name" value="TRK SYSTEM POTASSIUM UPTAKE PROTEIN"/>
    <property type="match status" value="1"/>
</dbReference>
<dbReference type="Pfam" id="PF07976">
    <property type="entry name" value="Phe_hydrox_dim"/>
    <property type="match status" value="1"/>
</dbReference>
<keyword evidence="2" id="KW-0285">Flavoprotein</keyword>
<dbReference type="Gene3D" id="3.50.50.60">
    <property type="entry name" value="FAD/NAD(P)-binding domain"/>
    <property type="match status" value="1"/>
</dbReference>
<evidence type="ECO:0000313" key="7">
    <source>
        <dbReference type="EMBL" id="CAF9907251.1"/>
    </source>
</evidence>
<dbReference type="Pfam" id="PF01494">
    <property type="entry name" value="FAD_binding_3"/>
    <property type="match status" value="1"/>
</dbReference>
<dbReference type="SUPFAM" id="SSF52833">
    <property type="entry name" value="Thioredoxin-like"/>
    <property type="match status" value="1"/>
</dbReference>
<evidence type="ECO:0000313" key="8">
    <source>
        <dbReference type="Proteomes" id="UP000664534"/>
    </source>
</evidence>
<dbReference type="InterPro" id="IPR002938">
    <property type="entry name" value="FAD-bd"/>
</dbReference>
<dbReference type="PRINTS" id="PR00420">
    <property type="entry name" value="RNGMNOXGNASE"/>
</dbReference>
<dbReference type="InterPro" id="IPR038220">
    <property type="entry name" value="PHOX_C_sf"/>
</dbReference>
<evidence type="ECO:0000259" key="5">
    <source>
        <dbReference type="Pfam" id="PF01494"/>
    </source>
</evidence>
<sequence length="644" mass="70931">MAGRADAIQPRSLEFLHSWGLAQEIHDEGPLIDHTAMYKDGEKMIYGRTFTSDSRYRGLHVISQGQVERIYIRDLLRHRVLVERSSVVDGFETESDSSSSYPVRARVKNMKTGQEETIEAKFLIGAEGAASGLRKQLGIPFDGTTTDIHWGIMDCKFETDYPYITTFGVFMNSEHGGCIMVPREDGYTRIYTKLSAERVAELAKDHREAGGRVDVHSITAEEVLEQTNKVFAPYKVSFASPLSWFAVWKISERVARSFSSPDLRVHLGGDAAHVHSVLGAFGLNSSVYDASNLAWKLGLCARDLATPSSLLPSYDLERRLFANRVIRASGAYLRFICGTSDLPLAQLRGTGDDLESYMDDLPALDGTREGDMRWCSAFFAHNASFLLGVDVPDTVSALCPPTRGLGDKQRPIAIDNGKRAPSPRVCFAESATGYLYDKMTGAARFHILLFGSDLQGPVRARVAHFSQRALGPTGFFANFGAGAMFNVVLVLKCLPWEKEALLQGDDLRNLRQYATVVYDDRSPEEDAAYWYGINHARGAVVAVRPDLWVGTSCWPEEGDEVLNEYFGAFLVERKDKTGFMSYAAAEKPVNGGNGVNGVKEMNGTNNTNNTNHLKTPSPLRLPGYEPNCELKVANGVGRIGCSGA</sequence>
<feature type="domain" description="FAD-binding" evidence="5">
    <location>
        <begin position="3"/>
        <end position="328"/>
    </location>
</feature>
<dbReference type="PANTHER" id="PTHR43004:SF20">
    <property type="entry name" value="2-MONOOXYGENASE, PUTATIVE (AFU_ORTHOLOGUE AFUA_1G13660)-RELATED"/>
    <property type="match status" value="1"/>
</dbReference>
<dbReference type="InterPro" id="IPR012941">
    <property type="entry name" value="Phe_hydrox_C_dim_dom"/>
</dbReference>
<keyword evidence="8" id="KW-1185">Reference proteome</keyword>
<accession>A0A8H3EQT0</accession>
<dbReference type="Proteomes" id="UP000664534">
    <property type="component" value="Unassembled WGS sequence"/>
</dbReference>
<evidence type="ECO:0000256" key="2">
    <source>
        <dbReference type="ARBA" id="ARBA00022630"/>
    </source>
</evidence>
<feature type="domain" description="Phenol hydroxylase-like C-terminal dimerisation" evidence="6">
    <location>
        <begin position="415"/>
        <end position="573"/>
    </location>
</feature>
<keyword evidence="3" id="KW-0274">FAD</keyword>
<dbReference type="GO" id="GO:0071949">
    <property type="term" value="F:FAD binding"/>
    <property type="evidence" value="ECO:0007669"/>
    <property type="project" value="InterPro"/>
</dbReference>